<proteinExistence type="predicted"/>
<dbReference type="WBParaSite" id="nRc.2.0.1.t35381-RA">
    <property type="protein sequence ID" value="nRc.2.0.1.t35381-RA"/>
    <property type="gene ID" value="nRc.2.0.1.g35381"/>
</dbReference>
<sequence>MSPIISFRRLIETFVPGQNPATEQRSIRVQNPGHPMGVFPSAEQAGRFGQKTSSVRPQTDVVGHVTAKIRIAKFERMNVLNETLVYCSLGIPIFQFYAFCQIHFRYENAGLTVGRFKIFQNADSLAAVDVFFHFFFVIAPPHANDGENVT</sequence>
<protein>
    <submittedName>
        <fullName evidence="2">Uncharacterized protein</fullName>
    </submittedName>
</protein>
<organism evidence="1 2">
    <name type="scientific">Romanomermis culicivorax</name>
    <name type="common">Nematode worm</name>
    <dbReference type="NCBI Taxonomy" id="13658"/>
    <lineage>
        <taxon>Eukaryota</taxon>
        <taxon>Metazoa</taxon>
        <taxon>Ecdysozoa</taxon>
        <taxon>Nematoda</taxon>
        <taxon>Enoplea</taxon>
        <taxon>Dorylaimia</taxon>
        <taxon>Mermithida</taxon>
        <taxon>Mermithoidea</taxon>
        <taxon>Mermithidae</taxon>
        <taxon>Romanomermis</taxon>
    </lineage>
</organism>
<keyword evidence="1" id="KW-1185">Reference proteome</keyword>
<dbReference type="AlphaFoldDB" id="A0A915KBA2"/>
<dbReference type="Proteomes" id="UP000887565">
    <property type="component" value="Unplaced"/>
</dbReference>
<evidence type="ECO:0000313" key="2">
    <source>
        <dbReference type="WBParaSite" id="nRc.2.0.1.t35381-RA"/>
    </source>
</evidence>
<accession>A0A915KBA2</accession>
<name>A0A915KBA2_ROMCU</name>
<reference evidence="2" key="1">
    <citation type="submission" date="2022-11" db="UniProtKB">
        <authorList>
            <consortium name="WormBaseParasite"/>
        </authorList>
    </citation>
    <scope>IDENTIFICATION</scope>
</reference>
<evidence type="ECO:0000313" key="1">
    <source>
        <dbReference type="Proteomes" id="UP000887565"/>
    </source>
</evidence>